<dbReference type="EMBL" id="JAUQSX010000004">
    <property type="protein sequence ID" value="MDO7846485.1"/>
    <property type="molecule type" value="Genomic_DNA"/>
</dbReference>
<evidence type="ECO:0000313" key="2">
    <source>
        <dbReference type="Proteomes" id="UP001167796"/>
    </source>
</evidence>
<comment type="caution">
    <text evidence="1">The sequence shown here is derived from an EMBL/GenBank/DDBJ whole genome shotgun (WGS) entry which is preliminary data.</text>
</comment>
<sequence length="178" mass="18880">MSLGLSKSLRTAPQYRMGGVVGILAIATFQDDKTPGFTVQRDQTTNEVTGITPQGTNKFHSIDPEEASCSWADNLKTGTNKYRQHQAAFKYGEISNATSAQMMNLSLGHHTLLLKTKNGKAVLLGENNGLTAEKQDSGAGATNDDLAGHDLVLSSGETVHASIMPASVFDTIAATVQD</sequence>
<accession>A0ABT9ABC5</accession>
<evidence type="ECO:0000313" key="1">
    <source>
        <dbReference type="EMBL" id="MDO7846485.1"/>
    </source>
</evidence>
<proteinExistence type="predicted"/>
<gene>
    <name evidence="1" type="ORF">Q5H92_08960</name>
</gene>
<keyword evidence="2" id="KW-1185">Reference proteome</keyword>
<protein>
    <submittedName>
        <fullName evidence="1">Uncharacterized protein</fullName>
    </submittedName>
</protein>
<name>A0ABT9ABC5_9BACT</name>
<reference evidence="1" key="1">
    <citation type="submission" date="2023-07" db="EMBL/GenBank/DDBJ databases">
        <authorList>
            <person name="Kim M.K."/>
        </authorList>
    </citation>
    <scope>NUCLEOTIDE SEQUENCE</scope>
    <source>
        <strain evidence="1">M29</strain>
    </source>
</reference>
<dbReference type="Proteomes" id="UP001167796">
    <property type="component" value="Unassembled WGS sequence"/>
</dbReference>
<dbReference type="RefSeq" id="WP_305011173.1">
    <property type="nucleotide sequence ID" value="NZ_JAUQSX010000004.1"/>
</dbReference>
<organism evidence="1 2">
    <name type="scientific">Hymenobacter mellowenesis</name>
    <dbReference type="NCBI Taxonomy" id="3063995"/>
    <lineage>
        <taxon>Bacteria</taxon>
        <taxon>Pseudomonadati</taxon>
        <taxon>Bacteroidota</taxon>
        <taxon>Cytophagia</taxon>
        <taxon>Cytophagales</taxon>
        <taxon>Hymenobacteraceae</taxon>
        <taxon>Hymenobacter</taxon>
    </lineage>
</organism>